<comment type="caution">
    <text evidence="2">The sequence shown here is derived from an EMBL/GenBank/DDBJ whole genome shotgun (WGS) entry which is preliminary data.</text>
</comment>
<dbReference type="Proteomes" id="UP000295197">
    <property type="component" value="Unassembled WGS sequence"/>
</dbReference>
<dbReference type="OrthoDB" id="1099822at2"/>
<organism evidence="2 3">
    <name type="scientific">Sphingobacterium alimentarium</name>
    <dbReference type="NCBI Taxonomy" id="797292"/>
    <lineage>
        <taxon>Bacteria</taxon>
        <taxon>Pseudomonadati</taxon>
        <taxon>Bacteroidota</taxon>
        <taxon>Sphingobacteriia</taxon>
        <taxon>Sphingobacteriales</taxon>
        <taxon>Sphingobacteriaceae</taxon>
        <taxon>Sphingobacterium</taxon>
    </lineage>
</organism>
<gene>
    <name evidence="2" type="ORF">EDC17_100418</name>
</gene>
<dbReference type="EMBL" id="SMBZ01000004">
    <property type="protein sequence ID" value="TCV19496.1"/>
    <property type="molecule type" value="Genomic_DNA"/>
</dbReference>
<evidence type="ECO:0000313" key="3">
    <source>
        <dbReference type="Proteomes" id="UP000295197"/>
    </source>
</evidence>
<reference evidence="2 3" key="1">
    <citation type="submission" date="2019-03" db="EMBL/GenBank/DDBJ databases">
        <title>Genomic Encyclopedia of Type Strains, Phase IV (KMG-IV): sequencing the most valuable type-strain genomes for metagenomic binning, comparative biology and taxonomic classification.</title>
        <authorList>
            <person name="Goeker M."/>
        </authorList>
    </citation>
    <scope>NUCLEOTIDE SEQUENCE [LARGE SCALE GENOMIC DNA]</scope>
    <source>
        <strain evidence="2 3">DSM 22362</strain>
    </source>
</reference>
<dbReference type="RefSeq" id="WP_132776568.1">
    <property type="nucleotide sequence ID" value="NZ_SMBZ01000004.1"/>
</dbReference>
<keyword evidence="3" id="KW-1185">Reference proteome</keyword>
<dbReference type="AlphaFoldDB" id="A0A4R3VZD4"/>
<name>A0A4R3VZD4_9SPHI</name>
<sequence length="142" mass="15908">MKINLFLIILVCLMSCQSSNNTSNSPAAADTIARVSNTRDNNGCVTTAGYTWSQLKKDCIRPFEVGVTLEILNTANTYQTAAHILIDSTQKKAEIFVPDEDDSIILEQSTDSTFTNGKFNLTRENYCWTLSLNTIKLFQERQ</sequence>
<accession>A0A4R3VZD4</accession>
<keyword evidence="1" id="KW-0732">Signal</keyword>
<feature type="signal peptide" evidence="1">
    <location>
        <begin position="1"/>
        <end position="20"/>
    </location>
</feature>
<feature type="chain" id="PRO_5020387912" description="Lipoprotein" evidence="1">
    <location>
        <begin position="21"/>
        <end position="142"/>
    </location>
</feature>
<evidence type="ECO:0008006" key="4">
    <source>
        <dbReference type="Google" id="ProtNLM"/>
    </source>
</evidence>
<evidence type="ECO:0000256" key="1">
    <source>
        <dbReference type="SAM" id="SignalP"/>
    </source>
</evidence>
<proteinExistence type="predicted"/>
<evidence type="ECO:0000313" key="2">
    <source>
        <dbReference type="EMBL" id="TCV19496.1"/>
    </source>
</evidence>
<protein>
    <recommendedName>
        <fullName evidence="4">Lipoprotein</fullName>
    </recommendedName>
</protein>